<dbReference type="Pfam" id="PF00582">
    <property type="entry name" value="Usp"/>
    <property type="match status" value="1"/>
</dbReference>
<sequence>MALKKILVAYDGSDLADKALGLAFDIALPNPDTKVDVVNVVPIPLLNETQAIGLKDITDMMIEDGKETLYAAHDKIEALGDRAGTLLLTGTAPATELLKLANGGEYDLIILGNRGLSGLKEYMGSVSYKVFHGAEIPVLIAK</sequence>
<gene>
    <name evidence="3" type="ORF">CE91St30_30700</name>
</gene>
<dbReference type="PRINTS" id="PR01438">
    <property type="entry name" value="UNVRSLSTRESS"/>
</dbReference>
<organism evidence="3 4">
    <name type="scientific">Raoultibacter timonensis</name>
    <dbReference type="NCBI Taxonomy" id="1907662"/>
    <lineage>
        <taxon>Bacteria</taxon>
        <taxon>Bacillati</taxon>
        <taxon>Actinomycetota</taxon>
        <taxon>Coriobacteriia</taxon>
        <taxon>Eggerthellales</taxon>
        <taxon>Eggerthellaceae</taxon>
        <taxon>Raoultibacter</taxon>
    </lineage>
</organism>
<dbReference type="EMBL" id="AP025564">
    <property type="protein sequence ID" value="BDE97737.1"/>
    <property type="molecule type" value="Genomic_DNA"/>
</dbReference>
<protein>
    <submittedName>
        <fullName evidence="3">Universal stress protein UspA</fullName>
    </submittedName>
</protein>
<dbReference type="Gene3D" id="3.40.50.620">
    <property type="entry name" value="HUPs"/>
    <property type="match status" value="1"/>
</dbReference>
<evidence type="ECO:0000313" key="3">
    <source>
        <dbReference type="EMBL" id="BDE97737.1"/>
    </source>
</evidence>
<evidence type="ECO:0000256" key="1">
    <source>
        <dbReference type="ARBA" id="ARBA00008791"/>
    </source>
</evidence>
<accession>A0ABM7WMW6</accession>
<dbReference type="InterPro" id="IPR006015">
    <property type="entry name" value="Universal_stress_UspA"/>
</dbReference>
<evidence type="ECO:0000259" key="2">
    <source>
        <dbReference type="Pfam" id="PF00582"/>
    </source>
</evidence>
<reference evidence="3 4" key="1">
    <citation type="submission" date="2022-01" db="EMBL/GenBank/DDBJ databases">
        <title>Novel bile acid biosynthetic pathways are enriched in the microbiome of centenarians.</title>
        <authorList>
            <person name="Sato Y."/>
            <person name="Atarashi K."/>
            <person name="Plichta R.D."/>
            <person name="Arai Y."/>
            <person name="Sasajima S."/>
            <person name="Kearney M.S."/>
            <person name="Suda W."/>
            <person name="Takeshita K."/>
            <person name="Sasaki T."/>
            <person name="Okamoto S."/>
            <person name="Skelly N.A."/>
            <person name="Okamura Y."/>
            <person name="Vlamakis H."/>
            <person name="Li Y."/>
            <person name="Tanoue T."/>
            <person name="Takei H."/>
            <person name="Nittono H."/>
            <person name="Narushima S."/>
            <person name="Irie J."/>
            <person name="Itoh H."/>
            <person name="Moriya K."/>
            <person name="Sugiura Y."/>
            <person name="Suematsu M."/>
            <person name="Moritoki N."/>
            <person name="Shibata S."/>
            <person name="Littman R.D."/>
            <person name="Fischbach A.M."/>
            <person name="Uwamino Y."/>
            <person name="Inoue T."/>
            <person name="Honda A."/>
            <person name="Hattori M."/>
            <person name="Murai T."/>
            <person name="Xavier J.R."/>
            <person name="Hirose N."/>
            <person name="Honda K."/>
        </authorList>
    </citation>
    <scope>NUCLEOTIDE SEQUENCE [LARGE SCALE GENOMIC DNA]</scope>
    <source>
        <strain evidence="3 4">CE91-St30</strain>
    </source>
</reference>
<dbReference type="RefSeq" id="WP_244387160.1">
    <property type="nucleotide sequence ID" value="NZ_AP025564.1"/>
</dbReference>
<dbReference type="CDD" id="cd00293">
    <property type="entry name" value="USP-like"/>
    <property type="match status" value="1"/>
</dbReference>
<dbReference type="InterPro" id="IPR014729">
    <property type="entry name" value="Rossmann-like_a/b/a_fold"/>
</dbReference>
<keyword evidence="4" id="KW-1185">Reference proteome</keyword>
<dbReference type="PANTHER" id="PTHR46268">
    <property type="entry name" value="STRESS RESPONSE PROTEIN NHAX"/>
    <property type="match status" value="1"/>
</dbReference>
<dbReference type="SUPFAM" id="SSF52402">
    <property type="entry name" value="Adenine nucleotide alpha hydrolases-like"/>
    <property type="match status" value="1"/>
</dbReference>
<name>A0ABM7WMW6_9ACTN</name>
<comment type="similarity">
    <text evidence="1">Belongs to the universal stress protein A family.</text>
</comment>
<feature type="domain" description="UspA" evidence="2">
    <location>
        <begin position="4"/>
        <end position="142"/>
    </location>
</feature>
<dbReference type="Proteomes" id="UP001320544">
    <property type="component" value="Chromosome"/>
</dbReference>
<dbReference type="PANTHER" id="PTHR46268:SF25">
    <property type="entry name" value="USPA DOMAIN PROTEIN"/>
    <property type="match status" value="1"/>
</dbReference>
<evidence type="ECO:0000313" key="4">
    <source>
        <dbReference type="Proteomes" id="UP001320544"/>
    </source>
</evidence>
<dbReference type="InterPro" id="IPR006016">
    <property type="entry name" value="UspA"/>
</dbReference>
<proteinExistence type="inferred from homology"/>